<comment type="caution">
    <text evidence="1">The sequence shown here is derived from an EMBL/GenBank/DDBJ whole genome shotgun (WGS) entry which is preliminary data.</text>
</comment>
<evidence type="ECO:0000313" key="1">
    <source>
        <dbReference type="EMBL" id="HAE7767869.1"/>
    </source>
</evidence>
<sequence>MVTVPANERFLTQRQRYQPVTLAQGFSGEEMARNRMLTTSDQQGRILRSLSTICLQVNFTNVVIL</sequence>
<name>A0A736VFD7_SALHO</name>
<reference evidence="1" key="2">
    <citation type="submission" date="2018-07" db="EMBL/GenBank/DDBJ databases">
        <authorList>
            <consortium name="NCBI Pathogen Detection Project"/>
        </authorList>
    </citation>
    <scope>NUCLEOTIDE SEQUENCE</scope>
    <source>
        <strain evidence="1">2584-68</strain>
    </source>
</reference>
<dbReference type="AlphaFoldDB" id="A0A736VFD7"/>
<proteinExistence type="predicted"/>
<protein>
    <submittedName>
        <fullName evidence="1">Uncharacterized protein</fullName>
    </submittedName>
</protein>
<reference evidence="1" key="1">
    <citation type="journal article" date="2018" name="Genome Biol.">
        <title>SKESA: strategic k-mer extension for scrupulous assemblies.</title>
        <authorList>
            <person name="Souvorov A."/>
            <person name="Agarwala R."/>
            <person name="Lipman D.J."/>
        </authorList>
    </citation>
    <scope>NUCLEOTIDE SEQUENCE</scope>
    <source>
        <strain evidence="1">2584-68</strain>
    </source>
</reference>
<organism evidence="1">
    <name type="scientific">Salmonella enterica subsp. houtenae serovar 45:g,z51:-</name>
    <dbReference type="NCBI Taxonomy" id="1967611"/>
    <lineage>
        <taxon>Bacteria</taxon>
        <taxon>Pseudomonadati</taxon>
        <taxon>Pseudomonadota</taxon>
        <taxon>Gammaproteobacteria</taxon>
        <taxon>Enterobacterales</taxon>
        <taxon>Enterobacteriaceae</taxon>
        <taxon>Salmonella</taxon>
    </lineage>
</organism>
<accession>A0A736VFD7</accession>
<dbReference type="EMBL" id="DAATAH010000135">
    <property type="protein sequence ID" value="HAE7767869.1"/>
    <property type="molecule type" value="Genomic_DNA"/>
</dbReference>
<gene>
    <name evidence="1" type="ORF">GNB58_005005</name>
</gene>